<keyword evidence="3" id="KW-0010">Activator</keyword>
<accession>A0A0D6DZR7</accession>
<feature type="modified residue" description="4-aspartylphosphate" evidence="5">
    <location>
        <position position="59"/>
    </location>
</feature>
<dbReference type="PANTHER" id="PTHR37299">
    <property type="entry name" value="TRANSCRIPTIONAL REGULATOR-RELATED"/>
    <property type="match status" value="1"/>
</dbReference>
<evidence type="ECO:0000256" key="1">
    <source>
        <dbReference type="ARBA" id="ARBA00022490"/>
    </source>
</evidence>
<gene>
    <name evidence="8" type="ORF">LACPI_2076</name>
</gene>
<comment type="function">
    <text evidence="4">Required for high-level post-exponential phase expression of a series of secreted proteins.</text>
</comment>
<dbReference type="Pfam" id="PF00072">
    <property type="entry name" value="Response_reg"/>
    <property type="match status" value="1"/>
</dbReference>
<evidence type="ECO:0000313" key="8">
    <source>
        <dbReference type="EMBL" id="CEN29276.1"/>
    </source>
</evidence>
<proteinExistence type="predicted"/>
<dbReference type="InterPro" id="IPR011006">
    <property type="entry name" value="CheY-like_superfamily"/>
</dbReference>
<dbReference type="RefSeq" id="WP_047916268.1">
    <property type="nucleotide sequence ID" value="NZ_LN774769.1"/>
</dbReference>
<dbReference type="STRING" id="1364.LP2241_50438"/>
<dbReference type="Gene3D" id="2.40.50.1020">
    <property type="entry name" value="LytTr DNA-binding domain"/>
    <property type="match status" value="1"/>
</dbReference>
<evidence type="ECO:0000256" key="2">
    <source>
        <dbReference type="ARBA" id="ARBA00023012"/>
    </source>
</evidence>
<dbReference type="PANTHER" id="PTHR37299:SF3">
    <property type="entry name" value="STAGE 0 SPORULATION PROTEIN A HOMOLOG"/>
    <property type="match status" value="1"/>
</dbReference>
<dbReference type="SUPFAM" id="SSF52172">
    <property type="entry name" value="CheY-like"/>
    <property type="match status" value="1"/>
</dbReference>
<evidence type="ECO:0000259" key="7">
    <source>
        <dbReference type="PROSITE" id="PS50930"/>
    </source>
</evidence>
<keyword evidence="2" id="KW-0902">Two-component regulatory system</keyword>
<dbReference type="CDD" id="cd17533">
    <property type="entry name" value="REC_LytTR_AgrA-like"/>
    <property type="match status" value="1"/>
</dbReference>
<protein>
    <submittedName>
        <fullName evidence="8">Accessory gene regulator protein A</fullName>
    </submittedName>
</protein>
<evidence type="ECO:0000256" key="4">
    <source>
        <dbReference type="ARBA" id="ARBA00037164"/>
    </source>
</evidence>
<dbReference type="HOGENOM" id="CLU_000445_14_6_9"/>
<dbReference type="GO" id="GO:0003677">
    <property type="term" value="F:DNA binding"/>
    <property type="evidence" value="ECO:0007669"/>
    <property type="project" value="InterPro"/>
</dbReference>
<feature type="domain" description="Response regulatory" evidence="6">
    <location>
        <begin position="2"/>
        <end position="126"/>
    </location>
</feature>
<dbReference type="Gene3D" id="3.40.50.2300">
    <property type="match status" value="1"/>
</dbReference>
<dbReference type="GeneID" id="71635215"/>
<dbReference type="PROSITE" id="PS50930">
    <property type="entry name" value="HTH_LYTTR"/>
    <property type="match status" value="1"/>
</dbReference>
<dbReference type="EMBL" id="LN774769">
    <property type="protein sequence ID" value="CEN29276.1"/>
    <property type="molecule type" value="Genomic_DNA"/>
</dbReference>
<dbReference type="AlphaFoldDB" id="A0A0D6DZR7"/>
<dbReference type="PROSITE" id="PS50110">
    <property type="entry name" value="RESPONSE_REGULATORY"/>
    <property type="match status" value="1"/>
</dbReference>
<keyword evidence="1" id="KW-0963">Cytoplasm</keyword>
<reference evidence="9" key="1">
    <citation type="submission" date="2015-01" db="EMBL/GenBank/DDBJ databases">
        <authorList>
            <person name="Andreevskaya M."/>
        </authorList>
    </citation>
    <scope>NUCLEOTIDE SEQUENCE [LARGE SCALE GENOMIC DNA]</scope>
    <source>
        <strain evidence="9">MKFS47</strain>
    </source>
</reference>
<dbReference type="SMART" id="SM00448">
    <property type="entry name" value="REC"/>
    <property type="match status" value="1"/>
</dbReference>
<dbReference type="KEGG" id="lpk:LACPI_2076"/>
<dbReference type="GO" id="GO:0000156">
    <property type="term" value="F:phosphorelay response regulator activity"/>
    <property type="evidence" value="ECO:0007669"/>
    <property type="project" value="InterPro"/>
</dbReference>
<dbReference type="Proteomes" id="UP000033166">
    <property type="component" value="Chromosome I"/>
</dbReference>
<dbReference type="InterPro" id="IPR001789">
    <property type="entry name" value="Sig_transdc_resp-reg_receiver"/>
</dbReference>
<feature type="domain" description="HTH LytTR-type" evidence="7">
    <location>
        <begin position="156"/>
        <end position="244"/>
    </location>
</feature>
<evidence type="ECO:0000256" key="5">
    <source>
        <dbReference type="PROSITE-ProRule" id="PRU00169"/>
    </source>
</evidence>
<sequence>MKVYILEDEIVQQFRLESLVKTYLKEKKYPITEVITYDKSRDFLAIIDQLSQNNLYFLDIAIKMHHNAGLKIAEKIRQKDVIGQISFVTTHSEFASITYEYKVNAHDFIDKLMPQADFDQKIKDNIDHFVGVNRLKPLDEIFSYRSRTGKVIEALYSDIYYFETTGVSHKLLLQMDGETLTMYGNMNEIAMLSDRLVRVHRSYLVNKACIKRVYKKEKLILLDDDTEIAVSRGGFKLLERLGVTG</sequence>
<organism evidence="8 9">
    <name type="scientific">Pseudolactococcus piscium MKFS47</name>
    <dbReference type="NCBI Taxonomy" id="297352"/>
    <lineage>
        <taxon>Bacteria</taxon>
        <taxon>Bacillati</taxon>
        <taxon>Bacillota</taxon>
        <taxon>Bacilli</taxon>
        <taxon>Lactobacillales</taxon>
        <taxon>Streptococcaceae</taxon>
        <taxon>Pseudolactococcus</taxon>
    </lineage>
</organism>
<evidence type="ECO:0000313" key="9">
    <source>
        <dbReference type="Proteomes" id="UP000033166"/>
    </source>
</evidence>
<dbReference type="Pfam" id="PF04397">
    <property type="entry name" value="LytTR"/>
    <property type="match status" value="1"/>
</dbReference>
<dbReference type="InterPro" id="IPR007492">
    <property type="entry name" value="LytTR_DNA-bd_dom"/>
</dbReference>
<evidence type="ECO:0000256" key="3">
    <source>
        <dbReference type="ARBA" id="ARBA00023159"/>
    </source>
</evidence>
<dbReference type="InterPro" id="IPR046947">
    <property type="entry name" value="LytR-like"/>
</dbReference>
<dbReference type="SMART" id="SM00850">
    <property type="entry name" value="LytTR"/>
    <property type="match status" value="1"/>
</dbReference>
<evidence type="ECO:0000259" key="6">
    <source>
        <dbReference type="PROSITE" id="PS50110"/>
    </source>
</evidence>
<name>A0A0D6DZR7_9LACT</name>
<keyword evidence="5" id="KW-0597">Phosphoprotein</keyword>